<evidence type="ECO:0000256" key="11">
    <source>
        <dbReference type="ARBA" id="ARBA00036890"/>
    </source>
</evidence>
<evidence type="ECO:0000256" key="6">
    <source>
        <dbReference type="ARBA" id="ARBA00023136"/>
    </source>
</evidence>
<protein>
    <recommendedName>
        <fullName evidence="13">diacylglycerol cholinephosphotransferase</fullName>
        <ecNumber evidence="13">2.7.8.2</ecNumber>
    </recommendedName>
</protein>
<feature type="transmembrane region" description="Helical" evidence="17">
    <location>
        <begin position="244"/>
        <end position="268"/>
    </location>
</feature>
<keyword evidence="4 17" id="KW-0812">Transmembrane</keyword>
<evidence type="ECO:0000256" key="8">
    <source>
        <dbReference type="ARBA" id="ARBA00023264"/>
    </source>
</evidence>
<keyword evidence="7" id="KW-0443">Lipid metabolism</keyword>
<evidence type="ECO:0000256" key="17">
    <source>
        <dbReference type="SAM" id="Phobius"/>
    </source>
</evidence>
<evidence type="ECO:0000256" key="3">
    <source>
        <dbReference type="ARBA" id="ARBA00022679"/>
    </source>
</evidence>
<comment type="similarity">
    <text evidence="2 15">Belongs to the CDP-alcohol phosphatidyltransferase class-I family.</text>
</comment>
<comment type="catalytic activity">
    <reaction evidence="14">
        <text>CDP-choline + a 1,2-diacyl-sn-glycerol = a 1,2-diacyl-sn-glycero-3-phosphocholine + CMP + H(+)</text>
        <dbReference type="Rhea" id="RHEA:32939"/>
        <dbReference type="ChEBI" id="CHEBI:15378"/>
        <dbReference type="ChEBI" id="CHEBI:17815"/>
        <dbReference type="ChEBI" id="CHEBI:57643"/>
        <dbReference type="ChEBI" id="CHEBI:58779"/>
        <dbReference type="ChEBI" id="CHEBI:60377"/>
        <dbReference type="EC" id="2.7.8.2"/>
    </reaction>
    <physiologicalReaction direction="left-to-right" evidence="14">
        <dbReference type="Rhea" id="RHEA:32940"/>
    </physiologicalReaction>
</comment>
<evidence type="ECO:0000256" key="7">
    <source>
        <dbReference type="ARBA" id="ARBA00023209"/>
    </source>
</evidence>
<keyword evidence="19" id="KW-1185">Reference proteome</keyword>
<comment type="pathway">
    <text evidence="12">Phospholipid metabolism; phosphatidylcholine biosynthesis; phosphatidylcholine from phosphocholine: step 2/2.</text>
</comment>
<comment type="catalytic activity">
    <reaction evidence="9">
        <text>1-hexadecanoyl-2-(4Z,7Z,10Z,13Z,16Z,19Z-docosahexaenoyl)-sn-glycerol + CDP-choline = 1-hexadecanoyl-2-(4Z,7Z,10Z,13Z,16Z,19Z-docosahexaenoyl)-sn-glycero-3-phosphocholine + CMP + H(+)</text>
        <dbReference type="Rhea" id="RHEA:54332"/>
        <dbReference type="ChEBI" id="CHEBI:15378"/>
        <dbReference type="ChEBI" id="CHEBI:58779"/>
        <dbReference type="ChEBI" id="CHEBI:60377"/>
        <dbReference type="ChEBI" id="CHEBI:74963"/>
        <dbReference type="ChEBI" id="CHEBI:82949"/>
    </reaction>
    <physiologicalReaction direction="left-to-right" evidence="9">
        <dbReference type="Rhea" id="RHEA:54333"/>
    </physiologicalReaction>
</comment>
<comment type="catalytic activity">
    <reaction evidence="10">
        <text>1,2-dioctanoyl-sn-glycerol + CDP-choline = 1,2-dioctanoyl-sn-glycero-3-phosphocholine + CMP + H(+)</text>
        <dbReference type="Rhea" id="RHEA:54232"/>
        <dbReference type="ChEBI" id="CHEBI:15378"/>
        <dbReference type="ChEBI" id="CHEBI:58779"/>
        <dbReference type="ChEBI" id="CHEBI:60377"/>
        <dbReference type="ChEBI" id="CHEBI:76979"/>
        <dbReference type="ChEBI" id="CHEBI:78228"/>
    </reaction>
    <physiologicalReaction direction="left-to-right" evidence="10">
        <dbReference type="Rhea" id="RHEA:54233"/>
    </physiologicalReaction>
</comment>
<evidence type="ECO:0000256" key="1">
    <source>
        <dbReference type="ARBA" id="ARBA00004141"/>
    </source>
</evidence>
<dbReference type="FunFam" id="1.20.120.1760:FF:000002">
    <property type="entry name" value="Choline/ethanolamine phosphotransferase 1"/>
    <property type="match status" value="1"/>
</dbReference>
<dbReference type="Gene3D" id="1.20.120.1760">
    <property type="match status" value="1"/>
</dbReference>
<feature type="compositionally biased region" description="Polar residues" evidence="16">
    <location>
        <begin position="378"/>
        <end position="394"/>
    </location>
</feature>
<dbReference type="AlphaFoldDB" id="A0ABD0KUM5"/>
<organism evidence="18 19">
    <name type="scientific">Batillaria attramentaria</name>
    <dbReference type="NCBI Taxonomy" id="370345"/>
    <lineage>
        <taxon>Eukaryota</taxon>
        <taxon>Metazoa</taxon>
        <taxon>Spiralia</taxon>
        <taxon>Lophotrochozoa</taxon>
        <taxon>Mollusca</taxon>
        <taxon>Gastropoda</taxon>
        <taxon>Caenogastropoda</taxon>
        <taxon>Sorbeoconcha</taxon>
        <taxon>Cerithioidea</taxon>
        <taxon>Batillariidae</taxon>
        <taxon>Batillaria</taxon>
    </lineage>
</organism>
<evidence type="ECO:0000256" key="15">
    <source>
        <dbReference type="RuleBase" id="RU003750"/>
    </source>
</evidence>
<evidence type="ECO:0000313" key="19">
    <source>
        <dbReference type="Proteomes" id="UP001519460"/>
    </source>
</evidence>
<dbReference type="InterPro" id="IPR048254">
    <property type="entry name" value="CDP_ALCOHOL_P_TRANSF_CS"/>
</dbReference>
<feature type="transmembrane region" description="Helical" evidence="17">
    <location>
        <begin position="143"/>
        <end position="161"/>
    </location>
</feature>
<feature type="transmembrane region" description="Helical" evidence="17">
    <location>
        <begin position="204"/>
        <end position="224"/>
    </location>
</feature>
<keyword evidence="6 17" id="KW-0472">Membrane</keyword>
<evidence type="ECO:0000256" key="10">
    <source>
        <dbReference type="ARBA" id="ARBA00036651"/>
    </source>
</evidence>
<dbReference type="InterPro" id="IPR014472">
    <property type="entry name" value="CHOPT"/>
</dbReference>
<feature type="region of interest" description="Disordered" evidence="16">
    <location>
        <begin position="373"/>
        <end position="394"/>
    </location>
</feature>
<comment type="subcellular location">
    <subcellularLocation>
        <location evidence="1">Membrane</location>
        <topology evidence="1">Multi-pass membrane protein</topology>
    </subcellularLocation>
</comment>
<feature type="transmembrane region" description="Helical" evidence="17">
    <location>
        <begin position="76"/>
        <end position="94"/>
    </location>
</feature>
<dbReference type="PANTHER" id="PTHR10414:SF37">
    <property type="entry name" value="BB IN A BOXCAR, ISOFORM C"/>
    <property type="match status" value="1"/>
</dbReference>
<dbReference type="PIRSF" id="PIRSF015665">
    <property type="entry name" value="CHOPT"/>
    <property type="match status" value="1"/>
</dbReference>
<dbReference type="PANTHER" id="PTHR10414">
    <property type="entry name" value="ETHANOLAMINEPHOSPHOTRANSFERASE"/>
    <property type="match status" value="1"/>
</dbReference>
<evidence type="ECO:0000256" key="9">
    <source>
        <dbReference type="ARBA" id="ARBA00036100"/>
    </source>
</evidence>
<accession>A0ABD0KUM5</accession>
<dbReference type="GO" id="GO:0005737">
    <property type="term" value="C:cytoplasm"/>
    <property type="evidence" value="ECO:0007669"/>
    <property type="project" value="UniProtKB-ARBA"/>
</dbReference>
<dbReference type="GO" id="GO:0012505">
    <property type="term" value="C:endomembrane system"/>
    <property type="evidence" value="ECO:0007669"/>
    <property type="project" value="UniProtKB-ARBA"/>
</dbReference>
<evidence type="ECO:0000313" key="18">
    <source>
        <dbReference type="EMBL" id="KAK7490768.1"/>
    </source>
</evidence>
<evidence type="ECO:0000256" key="12">
    <source>
        <dbReference type="ARBA" id="ARBA00037890"/>
    </source>
</evidence>
<evidence type="ECO:0000256" key="5">
    <source>
        <dbReference type="ARBA" id="ARBA00022989"/>
    </source>
</evidence>
<feature type="transmembrane region" description="Helical" evidence="17">
    <location>
        <begin position="280"/>
        <end position="302"/>
    </location>
</feature>
<feature type="transmembrane region" description="Helical" evidence="17">
    <location>
        <begin position="49"/>
        <end position="70"/>
    </location>
</feature>
<name>A0ABD0KUM5_9CAEN</name>
<sequence length="394" mass="43472">MARILSDSQLKRLSEHKYSAGGTSLLEPFLQPYWRWLVEQTPLWVAPNLLTIAGLIINIVSTLFLIYYSPDAKSEIPWWPLVMAGVGLFMYQSLDAIDGKQARRTNSSSPLGELFDHGCDSVSLTFVTLGVTTALSLGQDTNLLLFENLAAAFIFYCAHWQTYVSGTLKFGKLDVTEGQTAVIGVYFITALLGVGFWQKQVPLLGVQVKVLPVAFSIFGYILQIKSHFSTIFLEGGIGKNKSTVAGTSTVFPLFPMGAVIGMAVMVAFKSPSHVYENHPCLYLTAFGIVMAKVTNRLVVAHMTKSEMDLWDTGLIGPGLLVVNQYFNCVFSEYLVLWICMVVVTVDIWRYSLTVCQEICQYLGIYCFVITSKPPKQRPASSDGSLKATSSRGSK</sequence>
<keyword evidence="5 17" id="KW-1133">Transmembrane helix</keyword>
<reference evidence="18 19" key="1">
    <citation type="journal article" date="2023" name="Sci. Data">
        <title>Genome assembly of the Korean intertidal mud-creeper Batillaria attramentaria.</title>
        <authorList>
            <person name="Patra A.K."/>
            <person name="Ho P.T."/>
            <person name="Jun S."/>
            <person name="Lee S.J."/>
            <person name="Kim Y."/>
            <person name="Won Y.J."/>
        </authorList>
    </citation>
    <scope>NUCLEOTIDE SEQUENCE [LARGE SCALE GENOMIC DNA]</scope>
    <source>
        <strain evidence="18">Wonlab-2016</strain>
    </source>
</reference>
<keyword evidence="7" id="KW-0444">Lipid biosynthesis</keyword>
<comment type="catalytic activity">
    <reaction evidence="11">
        <text>1-hexadecanoyl-2-(9Z-octadecenoyl)-sn-glycerol + CDP-choline = 1-hexadecanoyl-2-(9Z-octadecenoyl)-sn-glycero-3-phosphocholine + CMP + H(+)</text>
        <dbReference type="Rhea" id="RHEA:54244"/>
        <dbReference type="ChEBI" id="CHEBI:15378"/>
        <dbReference type="ChEBI" id="CHEBI:58779"/>
        <dbReference type="ChEBI" id="CHEBI:60377"/>
        <dbReference type="ChEBI" id="CHEBI:73001"/>
        <dbReference type="ChEBI" id="CHEBI:75466"/>
    </reaction>
    <physiologicalReaction direction="left-to-right" evidence="11">
        <dbReference type="Rhea" id="RHEA:54245"/>
    </physiologicalReaction>
</comment>
<keyword evidence="8" id="KW-1208">Phospholipid metabolism</keyword>
<keyword evidence="3 15" id="KW-0808">Transferase</keyword>
<evidence type="ECO:0000256" key="4">
    <source>
        <dbReference type="ARBA" id="ARBA00022692"/>
    </source>
</evidence>
<dbReference type="EC" id="2.7.8.2" evidence="13"/>
<evidence type="ECO:0000256" key="14">
    <source>
        <dbReference type="ARBA" id="ARBA00048570"/>
    </source>
</evidence>
<keyword evidence="7" id="KW-0594">Phospholipid biosynthesis</keyword>
<feature type="transmembrane region" description="Helical" evidence="17">
    <location>
        <begin position="181"/>
        <end position="197"/>
    </location>
</feature>
<dbReference type="Pfam" id="PF01066">
    <property type="entry name" value="CDP-OH_P_transf"/>
    <property type="match status" value="1"/>
</dbReference>
<dbReference type="GO" id="GO:0016020">
    <property type="term" value="C:membrane"/>
    <property type="evidence" value="ECO:0007669"/>
    <property type="project" value="UniProtKB-SubCell"/>
</dbReference>
<dbReference type="InterPro" id="IPR000462">
    <property type="entry name" value="CDP-OH_P_trans"/>
</dbReference>
<evidence type="ECO:0000256" key="13">
    <source>
        <dbReference type="ARBA" id="ARBA00038987"/>
    </source>
</evidence>
<dbReference type="GO" id="GO:0004142">
    <property type="term" value="F:diacylglycerol cholinephosphotransferase activity"/>
    <property type="evidence" value="ECO:0007669"/>
    <property type="project" value="UniProtKB-EC"/>
</dbReference>
<comment type="caution">
    <text evidence="18">The sequence shown here is derived from an EMBL/GenBank/DDBJ whole genome shotgun (WGS) entry which is preliminary data.</text>
</comment>
<proteinExistence type="inferred from homology"/>
<dbReference type="PROSITE" id="PS00379">
    <property type="entry name" value="CDP_ALCOHOL_P_TRANSF"/>
    <property type="match status" value="1"/>
</dbReference>
<dbReference type="InterPro" id="IPR043130">
    <property type="entry name" value="CDP-OH_PTrfase_TM_dom"/>
</dbReference>
<evidence type="ECO:0000256" key="2">
    <source>
        <dbReference type="ARBA" id="ARBA00010441"/>
    </source>
</evidence>
<dbReference type="Proteomes" id="UP001519460">
    <property type="component" value="Unassembled WGS sequence"/>
</dbReference>
<gene>
    <name evidence="18" type="ORF">BaRGS_00017997</name>
</gene>
<dbReference type="EMBL" id="JACVVK020000123">
    <property type="protein sequence ID" value="KAK7490768.1"/>
    <property type="molecule type" value="Genomic_DNA"/>
</dbReference>
<evidence type="ECO:0000256" key="16">
    <source>
        <dbReference type="SAM" id="MobiDB-lite"/>
    </source>
</evidence>